<dbReference type="Proteomes" id="UP001152523">
    <property type="component" value="Unassembled WGS sequence"/>
</dbReference>
<protein>
    <submittedName>
        <fullName evidence="3">Uncharacterized protein</fullName>
    </submittedName>
</protein>
<dbReference type="EMBL" id="CAMAPF010000058">
    <property type="protein sequence ID" value="CAH9087519.1"/>
    <property type="molecule type" value="Genomic_DNA"/>
</dbReference>
<feature type="compositionally biased region" description="Acidic residues" evidence="1">
    <location>
        <begin position="1"/>
        <end position="11"/>
    </location>
</feature>
<name>A0AAV0F0Q1_9ASTE</name>
<reference evidence="3" key="1">
    <citation type="submission" date="2022-07" db="EMBL/GenBank/DDBJ databases">
        <authorList>
            <person name="Macas J."/>
            <person name="Novak P."/>
            <person name="Neumann P."/>
        </authorList>
    </citation>
    <scope>NUCLEOTIDE SEQUENCE</scope>
</reference>
<evidence type="ECO:0000313" key="4">
    <source>
        <dbReference type="Proteomes" id="UP001152523"/>
    </source>
</evidence>
<evidence type="ECO:0000256" key="1">
    <source>
        <dbReference type="SAM" id="MobiDB-lite"/>
    </source>
</evidence>
<keyword evidence="4" id="KW-1185">Reference proteome</keyword>
<gene>
    <name evidence="2" type="ORF">CEPIT_LOCUS10181</name>
    <name evidence="3" type="ORF">CEPIT_LOCUS29586</name>
</gene>
<evidence type="ECO:0000313" key="3">
    <source>
        <dbReference type="EMBL" id="CAH9129104.1"/>
    </source>
</evidence>
<proteinExistence type="predicted"/>
<dbReference type="EMBL" id="CAMAPF010000954">
    <property type="protein sequence ID" value="CAH9129104.1"/>
    <property type="molecule type" value="Genomic_DNA"/>
</dbReference>
<feature type="region of interest" description="Disordered" evidence="1">
    <location>
        <begin position="1"/>
        <end position="51"/>
    </location>
</feature>
<evidence type="ECO:0000313" key="2">
    <source>
        <dbReference type="EMBL" id="CAH9087519.1"/>
    </source>
</evidence>
<comment type="caution">
    <text evidence="3">The sequence shown here is derived from an EMBL/GenBank/DDBJ whole genome shotgun (WGS) entry which is preliminary data.</text>
</comment>
<accession>A0AAV0F0Q1</accession>
<organism evidence="3 4">
    <name type="scientific">Cuscuta epithymum</name>
    <dbReference type="NCBI Taxonomy" id="186058"/>
    <lineage>
        <taxon>Eukaryota</taxon>
        <taxon>Viridiplantae</taxon>
        <taxon>Streptophyta</taxon>
        <taxon>Embryophyta</taxon>
        <taxon>Tracheophyta</taxon>
        <taxon>Spermatophyta</taxon>
        <taxon>Magnoliopsida</taxon>
        <taxon>eudicotyledons</taxon>
        <taxon>Gunneridae</taxon>
        <taxon>Pentapetalae</taxon>
        <taxon>asterids</taxon>
        <taxon>lamiids</taxon>
        <taxon>Solanales</taxon>
        <taxon>Convolvulaceae</taxon>
        <taxon>Cuscuteae</taxon>
        <taxon>Cuscuta</taxon>
        <taxon>Cuscuta subgen. Cuscuta</taxon>
    </lineage>
</organism>
<dbReference type="AlphaFoldDB" id="A0AAV0F0Q1"/>
<sequence length="166" mass="18173">MHADAVVEDSVDASSWPNVPDSEDQVTSPRVEDNAEGGWNGDGEKRGLQQGLGPKAIPSAVDEFLAIYLRPVDTIGVDYVLPARAHHIPDPHVKRRIDEMIVELLPIPKKRSPIGLIVKVVPVGLFTFPRRVSSYTRILSSHLFQVPKLCSSAISNSSQAYSVLLL</sequence>